<keyword evidence="4 9" id="KW-0808">Transferase</keyword>
<feature type="binding site" description="in other chain" evidence="9">
    <location>
        <begin position="142"/>
        <end position="144"/>
    </location>
    <ligand>
        <name>substrate</name>
        <note>ligand shared between dimeric partners</note>
    </ligand>
</feature>
<evidence type="ECO:0000256" key="7">
    <source>
        <dbReference type="ARBA" id="ARBA00022842"/>
    </source>
</evidence>
<keyword evidence="6 9" id="KW-0418">Kinase</keyword>
<dbReference type="InterPro" id="IPR022953">
    <property type="entry name" value="ATP_PFK"/>
</dbReference>
<evidence type="ECO:0000256" key="2">
    <source>
        <dbReference type="ARBA" id="ARBA00004679"/>
    </source>
</evidence>
<comment type="pathway">
    <text evidence="2 9">Carbohydrate degradation; glycolysis; D-glyceraldehyde 3-phosphate and glycerone phosphate from D-glucose: step 3/4.</text>
</comment>
<evidence type="ECO:0000256" key="4">
    <source>
        <dbReference type="ARBA" id="ARBA00022679"/>
    </source>
</evidence>
<dbReference type="GO" id="GO:0016208">
    <property type="term" value="F:AMP binding"/>
    <property type="evidence" value="ECO:0007669"/>
    <property type="project" value="TreeGrafter"/>
</dbReference>
<reference evidence="11 12" key="2">
    <citation type="submission" date="2015-01" db="EMBL/GenBank/DDBJ databases">
        <title>Complete genome sequence of Pyrinomonas methylaliphatogenes type strain K22T.</title>
        <authorList>
            <person name="Lee K.C.Y."/>
            <person name="Power J.F."/>
            <person name="Dunfield P.F."/>
            <person name="Morgan X.C."/>
            <person name="Huttenhower C."/>
            <person name="Stott M.B."/>
        </authorList>
    </citation>
    <scope>NUCLEOTIDE SEQUENCE [LARGE SCALE GENOMIC DNA]</scope>
    <source>
        <strain evidence="11 12">K22</strain>
    </source>
</reference>
<feature type="active site" description="Proton acceptor" evidence="9">
    <location>
        <position position="144"/>
    </location>
</feature>
<comment type="cofactor">
    <cofactor evidence="1 9">
        <name>Mg(2+)</name>
        <dbReference type="ChEBI" id="CHEBI:18420"/>
    </cofactor>
</comment>
<dbReference type="SUPFAM" id="SSF53784">
    <property type="entry name" value="Phosphofructokinase"/>
    <property type="match status" value="1"/>
</dbReference>
<comment type="function">
    <text evidence="9">Catalyzes the phosphorylation of D-fructose 6-phosphate to fructose 1,6-bisphosphate by ATP, the first committing step of glycolysis.</text>
</comment>
<evidence type="ECO:0000313" key="12">
    <source>
        <dbReference type="Proteomes" id="UP000031518"/>
    </source>
</evidence>
<dbReference type="EC" id="2.7.1.11" evidence="9"/>
<feature type="domain" description="Phosphofructokinase" evidence="10">
    <location>
        <begin position="9"/>
        <end position="314"/>
    </location>
</feature>
<evidence type="ECO:0000313" key="11">
    <source>
        <dbReference type="EMBL" id="CDM66868.1"/>
    </source>
</evidence>
<comment type="catalytic activity">
    <reaction evidence="9">
        <text>beta-D-fructose 6-phosphate + ATP = beta-D-fructose 1,6-bisphosphate + ADP + H(+)</text>
        <dbReference type="Rhea" id="RHEA:16109"/>
        <dbReference type="ChEBI" id="CHEBI:15378"/>
        <dbReference type="ChEBI" id="CHEBI:30616"/>
        <dbReference type="ChEBI" id="CHEBI:32966"/>
        <dbReference type="ChEBI" id="CHEBI:57634"/>
        <dbReference type="ChEBI" id="CHEBI:456216"/>
        <dbReference type="EC" id="2.7.1.11"/>
    </reaction>
</comment>
<dbReference type="GO" id="GO:0061621">
    <property type="term" value="P:canonical glycolysis"/>
    <property type="evidence" value="ECO:0007669"/>
    <property type="project" value="TreeGrafter"/>
</dbReference>
<dbReference type="InterPro" id="IPR015912">
    <property type="entry name" value="Phosphofructokinase_CS"/>
</dbReference>
<feature type="binding site" evidence="9">
    <location>
        <position position="282"/>
    </location>
    <ligand>
        <name>substrate</name>
        <note>ligand shared between dimeric partners</note>
    </ligand>
</feature>
<feature type="binding site" description="in other chain" evidence="9">
    <location>
        <begin position="288"/>
        <end position="291"/>
    </location>
    <ligand>
        <name>substrate</name>
        <note>ligand shared between dimeric partners</note>
    </ligand>
</feature>
<reference evidence="11 12" key="1">
    <citation type="submission" date="2013-12" db="EMBL/GenBank/DDBJ databases">
        <authorList>
            <person name="Stott M."/>
        </authorList>
    </citation>
    <scope>NUCLEOTIDE SEQUENCE [LARGE SCALE GENOMIC DNA]</scope>
    <source>
        <strain evidence="11 12">K22</strain>
    </source>
</reference>
<keyword evidence="8 9" id="KW-0324">Glycolysis</keyword>
<evidence type="ECO:0000256" key="5">
    <source>
        <dbReference type="ARBA" id="ARBA00022723"/>
    </source>
</evidence>
<keyword evidence="12" id="KW-1185">Reference proteome</keyword>
<comment type="subunit">
    <text evidence="9">Homodimer or homotetramer.</text>
</comment>
<evidence type="ECO:0000256" key="9">
    <source>
        <dbReference type="HAMAP-Rule" id="MF_01976"/>
    </source>
</evidence>
<dbReference type="Pfam" id="PF00365">
    <property type="entry name" value="PFK"/>
    <property type="match status" value="1"/>
</dbReference>
<dbReference type="GO" id="GO:0030388">
    <property type="term" value="P:fructose 1,6-bisphosphate metabolic process"/>
    <property type="evidence" value="ECO:0007669"/>
    <property type="project" value="TreeGrafter"/>
</dbReference>
<dbReference type="InterPro" id="IPR000023">
    <property type="entry name" value="Phosphofructokinase_dom"/>
</dbReference>
<dbReference type="STRING" id="454194.PYK22_02907"/>
<dbReference type="AlphaFoldDB" id="A0A0B6X012"/>
<proteinExistence type="inferred from homology"/>
<feature type="site" description="Important for substrate specificity; cannot use PPi as phosphoryl donor" evidence="9">
    <location>
        <position position="121"/>
    </location>
</feature>
<name>A0A0B6X012_9BACT</name>
<feature type="binding site" evidence="9">
    <location>
        <position position="179"/>
    </location>
    <ligand>
        <name>substrate</name>
        <note>ligand shared between dimeric partners</note>
    </ligand>
</feature>
<dbReference type="PANTHER" id="PTHR13697">
    <property type="entry name" value="PHOSPHOFRUCTOKINASE"/>
    <property type="match status" value="1"/>
</dbReference>
<organism evidence="11 12">
    <name type="scientific">Pyrinomonas methylaliphatogenes</name>
    <dbReference type="NCBI Taxonomy" id="454194"/>
    <lineage>
        <taxon>Bacteria</taxon>
        <taxon>Pseudomonadati</taxon>
        <taxon>Acidobacteriota</taxon>
        <taxon>Blastocatellia</taxon>
        <taxon>Blastocatellales</taxon>
        <taxon>Pyrinomonadaceae</taxon>
        <taxon>Pyrinomonas</taxon>
    </lineage>
</organism>
<dbReference type="InterPro" id="IPR035966">
    <property type="entry name" value="PKF_sf"/>
</dbReference>
<dbReference type="HAMAP" id="MF_01976">
    <property type="entry name" value="Phosphofructokinase_III"/>
    <property type="match status" value="1"/>
</dbReference>
<dbReference type="PIRSF" id="PIRSF000532">
    <property type="entry name" value="ATP_PFK_prok"/>
    <property type="match status" value="1"/>
</dbReference>
<dbReference type="InterPro" id="IPR012829">
    <property type="entry name" value="Phosphofructokinase_III"/>
</dbReference>
<evidence type="ECO:0000256" key="1">
    <source>
        <dbReference type="ARBA" id="ARBA00001946"/>
    </source>
</evidence>
<keyword evidence="5 9" id="KW-0479">Metal-binding</keyword>
<dbReference type="GO" id="GO:0006002">
    <property type="term" value="P:fructose 6-phosphate metabolic process"/>
    <property type="evidence" value="ECO:0007669"/>
    <property type="project" value="InterPro"/>
</dbReference>
<dbReference type="GO" id="GO:0003872">
    <property type="term" value="F:6-phosphofructokinase activity"/>
    <property type="evidence" value="ECO:0007669"/>
    <property type="project" value="UniProtKB-UniRule"/>
</dbReference>
<feature type="binding site" description="in other chain" evidence="9">
    <location>
        <begin position="186"/>
        <end position="188"/>
    </location>
    <ligand>
        <name>substrate</name>
        <note>ligand shared between dimeric partners</note>
    </ligand>
</feature>
<dbReference type="NCBIfam" id="NF002872">
    <property type="entry name" value="PRK03202.1"/>
    <property type="match status" value="1"/>
</dbReference>
<protein>
    <recommendedName>
        <fullName evidence="9">ATP-dependent 6-phosphofructokinase</fullName>
        <shortName evidence="9">ATP-PFK</shortName>
        <shortName evidence="9">Phosphofructokinase</shortName>
        <ecNumber evidence="9">2.7.1.11</ecNumber>
    </recommendedName>
    <alternativeName>
        <fullName evidence="9">Phosphohexokinase</fullName>
    </alternativeName>
</protein>
<dbReference type="Gene3D" id="3.40.50.450">
    <property type="match status" value="1"/>
</dbReference>
<gene>
    <name evidence="9" type="primary">pfkA</name>
    <name evidence="11" type="ORF">PYK22_02907</name>
</gene>
<comment type="similarity">
    <text evidence="9">Belongs to the phosphofructokinase type A (PFKA) family. Mixed-substrate PFK group III subfamily.</text>
</comment>
<feature type="binding site" evidence="9">
    <location>
        <begin position="86"/>
        <end position="87"/>
    </location>
    <ligand>
        <name>ATP</name>
        <dbReference type="ChEBI" id="CHEBI:30616"/>
    </ligand>
</feature>
<dbReference type="GO" id="GO:0042802">
    <property type="term" value="F:identical protein binding"/>
    <property type="evidence" value="ECO:0007669"/>
    <property type="project" value="TreeGrafter"/>
</dbReference>
<keyword evidence="7 9" id="KW-0460">Magnesium</keyword>
<accession>A0A0B6X012</accession>
<dbReference type="EMBL" id="CBXV010000008">
    <property type="protein sequence ID" value="CDM66868.1"/>
    <property type="molecule type" value="Genomic_DNA"/>
</dbReference>
<keyword evidence="9" id="KW-0067">ATP-binding</keyword>
<dbReference type="PRINTS" id="PR00476">
    <property type="entry name" value="PHFRCTKINASE"/>
</dbReference>
<dbReference type="PANTHER" id="PTHR13697:SF52">
    <property type="entry name" value="ATP-DEPENDENT 6-PHOSPHOFRUCTOKINASE 3"/>
    <property type="match status" value="1"/>
</dbReference>
<keyword evidence="3 9" id="KW-0963">Cytoplasm</keyword>
<feature type="binding site" description="in other chain" evidence="9">
    <location>
        <position position="239"/>
    </location>
    <ligand>
        <name>substrate</name>
        <note>ligand shared between dimeric partners</note>
    </ligand>
</feature>
<feature type="binding site" evidence="9">
    <location>
        <begin position="119"/>
        <end position="122"/>
    </location>
    <ligand>
        <name>ATP</name>
        <dbReference type="ChEBI" id="CHEBI:30616"/>
    </ligand>
</feature>
<comment type="subcellular location">
    <subcellularLocation>
        <location evidence="9">Cytoplasm</location>
    </subcellularLocation>
</comment>
<dbReference type="InterPro" id="IPR012003">
    <property type="entry name" value="ATP_PFK_prok-type"/>
</dbReference>
<dbReference type="GO" id="GO:0070095">
    <property type="term" value="F:fructose-6-phosphate binding"/>
    <property type="evidence" value="ECO:0007669"/>
    <property type="project" value="TreeGrafter"/>
</dbReference>
<dbReference type="GO" id="GO:0046872">
    <property type="term" value="F:metal ion binding"/>
    <property type="evidence" value="ECO:0007669"/>
    <property type="project" value="UniProtKB-KW"/>
</dbReference>
<evidence type="ECO:0000256" key="3">
    <source>
        <dbReference type="ARBA" id="ARBA00022490"/>
    </source>
</evidence>
<dbReference type="GO" id="GO:0047334">
    <property type="term" value="F:diphosphate-fructose-6-phosphate 1-phosphotransferase activity"/>
    <property type="evidence" value="ECO:0007669"/>
    <property type="project" value="InterPro"/>
</dbReference>
<dbReference type="UniPathway" id="UPA00109">
    <property type="reaction ID" value="UER00182"/>
</dbReference>
<comment type="caution">
    <text evidence="9">Lacks conserved residue(s) required for the propagation of feature annotation.</text>
</comment>
<dbReference type="GO" id="GO:0005945">
    <property type="term" value="C:6-phosphofructokinase complex"/>
    <property type="evidence" value="ECO:0007669"/>
    <property type="project" value="TreeGrafter"/>
</dbReference>
<dbReference type="GO" id="GO:0005524">
    <property type="term" value="F:ATP binding"/>
    <property type="evidence" value="ECO:0007669"/>
    <property type="project" value="UniProtKB-KW"/>
</dbReference>
<dbReference type="GO" id="GO:0048029">
    <property type="term" value="F:monosaccharide binding"/>
    <property type="evidence" value="ECO:0007669"/>
    <property type="project" value="TreeGrafter"/>
</dbReference>
<dbReference type="Proteomes" id="UP000031518">
    <property type="component" value="Unassembled WGS sequence"/>
</dbReference>
<dbReference type="Gene3D" id="3.40.50.460">
    <property type="entry name" value="Phosphofructokinase domain"/>
    <property type="match status" value="1"/>
</dbReference>
<dbReference type="PROSITE" id="PS00433">
    <property type="entry name" value="PHOSPHOFRUCTOKINASE"/>
    <property type="match status" value="1"/>
</dbReference>
<feature type="binding site" evidence="9">
    <location>
        <position position="120"/>
    </location>
    <ligand>
        <name>Mg(2+)</name>
        <dbReference type="ChEBI" id="CHEBI:18420"/>
        <note>catalytic</note>
    </ligand>
</feature>
<evidence type="ECO:0000259" key="10">
    <source>
        <dbReference type="Pfam" id="PF00365"/>
    </source>
</evidence>
<sequence length="377" mass="40403">MMNSLVRTIGLLTGGGDAPGLNAVIRAVVKTAIGEYGLRVIGIEDSFEGLLGATRTRELTSKDVRGLLPRGGTILGTRNTGRFVERDESGREIKPDWLYREALANLEQLGIDALIVIGGEGTLTIAAEFARMGVPVVGVPKTIDNDLACTELTFGFATALDIATEALDRLHTTAESLDRVMLLEVMGRHTGWIALHSGIAGGADVILIPEIPFSMEVVAEKIMERERCGSQFSTIVVAEGAREVGGQQIYQDEGDRHRAPRLGGIGLYCRDCLERLTGKETRCVVLGHLQRGGRPNAFDRMLATCFGTNAVRALMNGERGVMVALQAAKIVTVPLAEAISNIKTVPPDGQLVRTARDVGISFGSPDEVKHHRQSVGA</sequence>
<evidence type="ECO:0000256" key="8">
    <source>
        <dbReference type="ARBA" id="ARBA00023152"/>
    </source>
</evidence>
<evidence type="ECO:0000256" key="6">
    <source>
        <dbReference type="ARBA" id="ARBA00022777"/>
    </source>
</evidence>
<keyword evidence="9" id="KW-0547">Nucleotide-binding</keyword>
<feature type="binding site" evidence="9">
    <location>
        <position position="16"/>
    </location>
    <ligand>
        <name>ATP</name>
        <dbReference type="ChEBI" id="CHEBI:30616"/>
    </ligand>
</feature>